<dbReference type="Pfam" id="PF02080">
    <property type="entry name" value="TrkA_C"/>
    <property type="match status" value="1"/>
</dbReference>
<evidence type="ECO:0000313" key="6">
    <source>
        <dbReference type="Proteomes" id="UP000183090"/>
    </source>
</evidence>
<feature type="domain" description="RCK N-terminal" evidence="1">
    <location>
        <begin position="2"/>
        <end position="118"/>
    </location>
</feature>
<gene>
    <name evidence="3" type="ORF">AAT16_08480</name>
    <name evidence="4" type="ORF">SAMN05216235_2591</name>
</gene>
<dbReference type="Pfam" id="PF02254">
    <property type="entry name" value="TrkA_N"/>
    <property type="match status" value="1"/>
</dbReference>
<organism evidence="4 6">
    <name type="scientific">Salinicoccus halodurans</name>
    <dbReference type="NCBI Taxonomy" id="407035"/>
    <lineage>
        <taxon>Bacteria</taxon>
        <taxon>Bacillati</taxon>
        <taxon>Bacillota</taxon>
        <taxon>Bacilli</taxon>
        <taxon>Bacillales</taxon>
        <taxon>Staphylococcaceae</taxon>
        <taxon>Salinicoccus</taxon>
    </lineage>
</organism>
<dbReference type="InterPro" id="IPR003148">
    <property type="entry name" value="RCK_N"/>
</dbReference>
<proteinExistence type="predicted"/>
<dbReference type="EMBL" id="CP011366">
    <property type="protein sequence ID" value="AKG75313.1"/>
    <property type="molecule type" value="Genomic_DNA"/>
</dbReference>
<dbReference type="InterPro" id="IPR036291">
    <property type="entry name" value="NAD(P)-bd_dom_sf"/>
</dbReference>
<dbReference type="OrthoDB" id="9776294at2"/>
<dbReference type="SUPFAM" id="SSF116726">
    <property type="entry name" value="TrkA C-terminal domain-like"/>
    <property type="match status" value="1"/>
</dbReference>
<dbReference type="PROSITE" id="PS51202">
    <property type="entry name" value="RCK_C"/>
    <property type="match status" value="1"/>
</dbReference>
<dbReference type="GO" id="GO:0008324">
    <property type="term" value="F:monoatomic cation transmembrane transporter activity"/>
    <property type="evidence" value="ECO:0007669"/>
    <property type="project" value="InterPro"/>
</dbReference>
<dbReference type="Gene3D" id="3.30.70.1450">
    <property type="entry name" value="Regulator of K+ conductance, C-terminal domain"/>
    <property type="match status" value="1"/>
</dbReference>
<reference evidence="5" key="2">
    <citation type="submission" date="2015-04" db="EMBL/GenBank/DDBJ databases">
        <title>Complete genome sequence of Salinicoccus halodurans strain H3B36, isolated from the Qaidam basin of China.</title>
        <authorList>
            <person name="Ma Y."/>
            <person name="Jiang K."/>
            <person name="Xue Y."/>
        </authorList>
    </citation>
    <scope>NUCLEOTIDE SEQUENCE [LARGE SCALE GENOMIC DNA]</scope>
    <source>
        <strain evidence="5">H3B36</strain>
    </source>
</reference>
<dbReference type="Proteomes" id="UP000034029">
    <property type="component" value="Chromosome"/>
</dbReference>
<dbReference type="PANTHER" id="PTHR43833">
    <property type="entry name" value="POTASSIUM CHANNEL PROTEIN 2-RELATED-RELATED"/>
    <property type="match status" value="1"/>
</dbReference>
<dbReference type="RefSeq" id="WP_046791507.1">
    <property type="nucleotide sequence ID" value="NZ_CP011366.1"/>
</dbReference>
<dbReference type="SUPFAM" id="SSF51735">
    <property type="entry name" value="NAD(P)-binding Rossmann-fold domains"/>
    <property type="match status" value="1"/>
</dbReference>
<dbReference type="Gene3D" id="3.40.50.720">
    <property type="entry name" value="NAD(P)-binding Rossmann-like Domain"/>
    <property type="match status" value="1"/>
</dbReference>
<dbReference type="EMBL" id="FOTB01000006">
    <property type="protein sequence ID" value="SFK93722.1"/>
    <property type="molecule type" value="Genomic_DNA"/>
</dbReference>
<reference evidence="3 5" key="1">
    <citation type="journal article" date="2015" name="Int. J. Syst. Evol. Microbiol.">
        <title>Complete genome sequence of Salinicoccus halodurans H3B36, isolated from the Qaidam Basin in China.</title>
        <authorList>
            <person name="Jiang K."/>
            <person name="Xue Y."/>
            <person name="Ma Y."/>
        </authorList>
    </citation>
    <scope>NUCLEOTIDE SEQUENCE [LARGE SCALE GENOMIC DNA]</scope>
    <source>
        <strain evidence="3 5">H3B36</strain>
    </source>
</reference>
<keyword evidence="5" id="KW-1185">Reference proteome</keyword>
<protein>
    <submittedName>
        <fullName evidence="3">Potassium transporter Trk</fullName>
    </submittedName>
    <submittedName>
        <fullName evidence="4">Trk system potassium uptake protein TrkA</fullName>
    </submittedName>
</protein>
<evidence type="ECO:0000313" key="4">
    <source>
        <dbReference type="EMBL" id="SFK93722.1"/>
    </source>
</evidence>
<feature type="domain" description="RCK C-terminal" evidence="2">
    <location>
        <begin position="135"/>
        <end position="218"/>
    </location>
</feature>
<evidence type="ECO:0000313" key="5">
    <source>
        <dbReference type="Proteomes" id="UP000034029"/>
    </source>
</evidence>
<dbReference type="PROSITE" id="PS51201">
    <property type="entry name" value="RCK_N"/>
    <property type="match status" value="1"/>
</dbReference>
<sequence length="218" mass="24629">MKKTFAVFGLGRFGGTMVKELSDMHIDVIAIDKDEDKVNEYVDCATYAHCADAIDESYLKEIGVRNVDHAFVSFGNDLEASILTSLILKELGVPKVWAKAKNEEHAKVLNKIGVDKVIHPERDVARKITKHITSDKMIDFIELSDTYSMVEIIATKKIKNKTIKKLDLRSKYGCTIIGIQREEDFIISPLLDEVIHEGDTLVIVGKNEEIKRFEKYGV</sequence>
<reference evidence="4 6" key="3">
    <citation type="submission" date="2016-10" db="EMBL/GenBank/DDBJ databases">
        <authorList>
            <person name="Varghese N."/>
            <person name="Submissions S."/>
        </authorList>
    </citation>
    <scope>NUCLEOTIDE SEQUENCE [LARGE SCALE GENOMIC DNA]</scope>
    <source>
        <strain evidence="4 6">CGMCC 1.6501</strain>
    </source>
</reference>
<evidence type="ECO:0000259" key="2">
    <source>
        <dbReference type="PROSITE" id="PS51202"/>
    </source>
</evidence>
<name>A0A0F7HPY1_9STAP</name>
<dbReference type="InterPro" id="IPR006037">
    <property type="entry name" value="RCK_C"/>
</dbReference>
<dbReference type="GO" id="GO:0006813">
    <property type="term" value="P:potassium ion transport"/>
    <property type="evidence" value="ECO:0007669"/>
    <property type="project" value="InterPro"/>
</dbReference>
<dbReference type="InterPro" id="IPR036721">
    <property type="entry name" value="RCK_C_sf"/>
</dbReference>
<dbReference type="Proteomes" id="UP000183090">
    <property type="component" value="Unassembled WGS sequence"/>
</dbReference>
<dbReference type="KEGG" id="shv:AAT16_08480"/>
<dbReference type="InterPro" id="IPR050721">
    <property type="entry name" value="Trk_Ktr_HKT_K-transport"/>
</dbReference>
<evidence type="ECO:0000259" key="1">
    <source>
        <dbReference type="PROSITE" id="PS51201"/>
    </source>
</evidence>
<dbReference type="PANTHER" id="PTHR43833:SF7">
    <property type="entry name" value="KTR SYSTEM POTASSIUM UPTAKE PROTEIN C"/>
    <property type="match status" value="1"/>
</dbReference>
<evidence type="ECO:0000313" key="3">
    <source>
        <dbReference type="EMBL" id="AKG75313.1"/>
    </source>
</evidence>
<accession>A0A0F7HPY1</accession>
<dbReference type="AlphaFoldDB" id="A0A0F7HPY1"/>